<protein>
    <submittedName>
        <fullName evidence="4">Arylsulfatase A-like enzyme</fullName>
    </submittedName>
</protein>
<dbReference type="InterPro" id="IPR000917">
    <property type="entry name" value="Sulfatase_N"/>
</dbReference>
<keyword evidence="1" id="KW-0479">Metal-binding</keyword>
<dbReference type="Pfam" id="PF00884">
    <property type="entry name" value="Sulfatase"/>
    <property type="match status" value="1"/>
</dbReference>
<evidence type="ECO:0000256" key="2">
    <source>
        <dbReference type="ARBA" id="ARBA00022801"/>
    </source>
</evidence>
<dbReference type="OrthoDB" id="9795675at2"/>
<dbReference type="GO" id="GO:0008484">
    <property type="term" value="F:sulfuric ester hydrolase activity"/>
    <property type="evidence" value="ECO:0007669"/>
    <property type="project" value="TreeGrafter"/>
</dbReference>
<dbReference type="Gene3D" id="3.40.720.10">
    <property type="entry name" value="Alkaline Phosphatase, subunit A"/>
    <property type="match status" value="1"/>
</dbReference>
<dbReference type="RefSeq" id="WP_115937315.1">
    <property type="nucleotide sequence ID" value="NZ_QRDW01000006.1"/>
</dbReference>
<evidence type="ECO:0000313" key="5">
    <source>
        <dbReference type="Proteomes" id="UP000256845"/>
    </source>
</evidence>
<proteinExistence type="predicted"/>
<dbReference type="AlphaFoldDB" id="A0A3D9HI09"/>
<accession>A0A3D9HI09</accession>
<dbReference type="GO" id="GO:0046872">
    <property type="term" value="F:metal ion binding"/>
    <property type="evidence" value="ECO:0007669"/>
    <property type="project" value="UniProtKB-KW"/>
</dbReference>
<dbReference type="Proteomes" id="UP000256845">
    <property type="component" value="Unassembled WGS sequence"/>
</dbReference>
<feature type="domain" description="Sulfatase N-terminal" evidence="3">
    <location>
        <begin position="5"/>
        <end position="382"/>
    </location>
</feature>
<keyword evidence="2" id="KW-0378">Hydrolase</keyword>
<name>A0A3D9HI09_9PROT</name>
<evidence type="ECO:0000256" key="1">
    <source>
        <dbReference type="ARBA" id="ARBA00022723"/>
    </source>
</evidence>
<sequence>MAEIRNILFIMADQLRWDYLSAYGHPGMPTPHLDRLAANGVRFNRAYAQSAICGPSRMSFYTGRYVTSHGSTWNQVPLNIGEWTLGDYLRPLGLRVALAGKTHMPADLEGMGRLGLDPESADGVLASQCGFEPYIRDDGLHPSQSVSPDLAYNRYLAVQGYDGDNPWHDWANSAEGEEGEILSGWYLRNAQFPARIRAEHSETPWMTDQALSFIREQGEAPWCLHLSYIKPHWPYMAPEPYFSMFGAEDVCPVNRAEEERSQAHPVMRAFMNHAEGRNFSKPGVREKVIPAYMALIKQLDDEIGRLMAELEEMGRLDDTLIVFTADHGDYLGDHWLGEKELFHDCSVRLPLIISGPGLAKGGVEDRLVEAIDLVPTFIDALGGEVPSHRLEGRSLLPLLKGNAPRQWRDVVISELDYSHRGARLELGRGVNDCRGWMLFDGRWKYVAFQGFEPQLFDLENDPDELEDLGRQSDHQERSRAFQARLFTWLTEGRNIRATLSDEAVEQRTDSWLKKGVVFGEW</sequence>
<gene>
    <name evidence="4" type="ORF">DFP90_10687</name>
</gene>
<dbReference type="InterPro" id="IPR017850">
    <property type="entry name" value="Alkaline_phosphatase_core_sf"/>
</dbReference>
<organism evidence="4 5">
    <name type="scientific">Aestuariispira insulae</name>
    <dbReference type="NCBI Taxonomy" id="1461337"/>
    <lineage>
        <taxon>Bacteria</taxon>
        <taxon>Pseudomonadati</taxon>
        <taxon>Pseudomonadota</taxon>
        <taxon>Alphaproteobacteria</taxon>
        <taxon>Rhodospirillales</taxon>
        <taxon>Kiloniellaceae</taxon>
        <taxon>Aestuariispira</taxon>
    </lineage>
</organism>
<keyword evidence="5" id="KW-1185">Reference proteome</keyword>
<evidence type="ECO:0000313" key="4">
    <source>
        <dbReference type="EMBL" id="RED49110.1"/>
    </source>
</evidence>
<comment type="caution">
    <text evidence="4">The sequence shown here is derived from an EMBL/GenBank/DDBJ whole genome shotgun (WGS) entry which is preliminary data.</text>
</comment>
<dbReference type="PANTHER" id="PTHR45953:SF1">
    <property type="entry name" value="IDURONATE 2-SULFATASE"/>
    <property type="match status" value="1"/>
</dbReference>
<dbReference type="GO" id="GO:0005737">
    <property type="term" value="C:cytoplasm"/>
    <property type="evidence" value="ECO:0007669"/>
    <property type="project" value="TreeGrafter"/>
</dbReference>
<dbReference type="SUPFAM" id="SSF53649">
    <property type="entry name" value="Alkaline phosphatase-like"/>
    <property type="match status" value="1"/>
</dbReference>
<dbReference type="PANTHER" id="PTHR45953">
    <property type="entry name" value="IDURONATE 2-SULFATASE"/>
    <property type="match status" value="1"/>
</dbReference>
<reference evidence="4 5" key="1">
    <citation type="submission" date="2018-07" db="EMBL/GenBank/DDBJ databases">
        <title>Genomic Encyclopedia of Type Strains, Phase III (KMG-III): the genomes of soil and plant-associated and newly described type strains.</title>
        <authorList>
            <person name="Whitman W."/>
        </authorList>
    </citation>
    <scope>NUCLEOTIDE SEQUENCE [LARGE SCALE GENOMIC DNA]</scope>
    <source>
        <strain evidence="4 5">CECT 8488</strain>
    </source>
</reference>
<dbReference type="EMBL" id="QRDW01000006">
    <property type="protein sequence ID" value="RED49110.1"/>
    <property type="molecule type" value="Genomic_DNA"/>
</dbReference>
<evidence type="ECO:0000259" key="3">
    <source>
        <dbReference type="Pfam" id="PF00884"/>
    </source>
</evidence>